<keyword evidence="2" id="KW-0285">Flavoprotein</keyword>
<evidence type="ECO:0000313" key="8">
    <source>
        <dbReference type="Proteomes" id="UP001330812"/>
    </source>
</evidence>
<comment type="cofactor">
    <cofactor evidence="1">
        <name>FAD</name>
        <dbReference type="ChEBI" id="CHEBI:57692"/>
    </cofactor>
</comment>
<name>A0ABZ1I7G6_9PSEU</name>
<sequence length="378" mass="39976">MIRRDAPLRVVVVGAGIGGLAAAVALRRIGAQVEVHEQVSAFARVGAGLQLAPNATAALRGLGLLDKVSSIACRPESWCSFDAGDGEMSLRLPLGDEVEDKFGAPYLHVHRGDLHDVLLDAVGNVHLGHRAVGFDQTGDHLEVRFGDGSSAAADVVIGADGIHSTVRAALFGPMAAVFSGLVAYRGIVPGDRVADTPLVSAKWWGGDRHLVHYWVSSGRELNFVAPVPEETWTEESWAAEGKVGDLLEALSGFAEPARRVAGAAASLMRSALYDREPLRTWGEGRLALLGDACHPMLPFMAQGAGMAIEDAVVLGRCLDGVSAEEVEPALRRYAEVRSPRTSAVQGGSRANDFLRGTSSGLSSEDVYGYDAWRVPILA</sequence>
<proteinExistence type="predicted"/>
<keyword evidence="5 7" id="KW-0503">Monooxygenase</keyword>
<feature type="domain" description="FAD-binding" evidence="6">
    <location>
        <begin position="9"/>
        <end position="344"/>
    </location>
</feature>
<organism evidence="7 8">
    <name type="scientific">Amycolatopsis rhabdoformis</name>
    <dbReference type="NCBI Taxonomy" id="1448059"/>
    <lineage>
        <taxon>Bacteria</taxon>
        <taxon>Bacillati</taxon>
        <taxon>Actinomycetota</taxon>
        <taxon>Actinomycetes</taxon>
        <taxon>Pseudonocardiales</taxon>
        <taxon>Pseudonocardiaceae</taxon>
        <taxon>Amycolatopsis</taxon>
    </lineage>
</organism>
<dbReference type="Gene3D" id="3.50.50.60">
    <property type="entry name" value="FAD/NAD(P)-binding domain"/>
    <property type="match status" value="1"/>
</dbReference>
<keyword evidence="8" id="KW-1185">Reference proteome</keyword>
<keyword evidence="3" id="KW-0274">FAD</keyword>
<evidence type="ECO:0000313" key="7">
    <source>
        <dbReference type="EMBL" id="WSE29916.1"/>
    </source>
</evidence>
<accession>A0ABZ1I7G6</accession>
<dbReference type="Pfam" id="PF01494">
    <property type="entry name" value="FAD_binding_3"/>
    <property type="match status" value="1"/>
</dbReference>
<dbReference type="InterPro" id="IPR036188">
    <property type="entry name" value="FAD/NAD-bd_sf"/>
</dbReference>
<evidence type="ECO:0000259" key="6">
    <source>
        <dbReference type="Pfam" id="PF01494"/>
    </source>
</evidence>
<dbReference type="PANTHER" id="PTHR13789:SF318">
    <property type="entry name" value="GERANYLGERANYL DIPHOSPHATE REDUCTASE"/>
    <property type="match status" value="1"/>
</dbReference>
<dbReference type="EMBL" id="CP142149">
    <property type="protein sequence ID" value="WSE29916.1"/>
    <property type="molecule type" value="Genomic_DNA"/>
</dbReference>
<evidence type="ECO:0000256" key="3">
    <source>
        <dbReference type="ARBA" id="ARBA00022827"/>
    </source>
</evidence>
<dbReference type="SUPFAM" id="SSF51905">
    <property type="entry name" value="FAD/NAD(P)-binding domain"/>
    <property type="match status" value="1"/>
</dbReference>
<protein>
    <submittedName>
        <fullName evidence="7">FAD-dependent monooxygenase</fullName>
    </submittedName>
</protein>
<dbReference type="PANTHER" id="PTHR13789">
    <property type="entry name" value="MONOOXYGENASE"/>
    <property type="match status" value="1"/>
</dbReference>
<dbReference type="SUPFAM" id="SSF54373">
    <property type="entry name" value="FAD-linked reductases, C-terminal domain"/>
    <property type="match status" value="1"/>
</dbReference>
<dbReference type="RefSeq" id="WP_326568874.1">
    <property type="nucleotide sequence ID" value="NZ_CP142149.1"/>
</dbReference>
<evidence type="ECO:0000256" key="5">
    <source>
        <dbReference type="ARBA" id="ARBA00023033"/>
    </source>
</evidence>
<dbReference type="PRINTS" id="PR00420">
    <property type="entry name" value="RNGMNOXGNASE"/>
</dbReference>
<gene>
    <name evidence="7" type="ORF">VSH64_45210</name>
</gene>
<evidence type="ECO:0000256" key="4">
    <source>
        <dbReference type="ARBA" id="ARBA00023002"/>
    </source>
</evidence>
<dbReference type="Proteomes" id="UP001330812">
    <property type="component" value="Chromosome"/>
</dbReference>
<dbReference type="InterPro" id="IPR002938">
    <property type="entry name" value="FAD-bd"/>
</dbReference>
<dbReference type="InterPro" id="IPR050493">
    <property type="entry name" value="FAD-dep_Monooxygenase_BioMet"/>
</dbReference>
<reference evidence="7 8" key="1">
    <citation type="journal article" date="2015" name="Int. J. Syst. Evol. Microbiol.">
        <title>Amycolatopsis rhabdoformis sp. nov., an actinomycete isolated from a tropical forest soil.</title>
        <authorList>
            <person name="Souza W.R."/>
            <person name="Silva R.E."/>
            <person name="Goodfellow M."/>
            <person name="Busarakam K."/>
            <person name="Figueiro F.S."/>
            <person name="Ferreira D."/>
            <person name="Rodrigues-Filho E."/>
            <person name="Moraes L.A.B."/>
            <person name="Zucchi T.D."/>
        </authorList>
    </citation>
    <scope>NUCLEOTIDE SEQUENCE [LARGE SCALE GENOMIC DNA]</scope>
    <source>
        <strain evidence="7 8">NCIMB 14900</strain>
    </source>
</reference>
<evidence type="ECO:0000256" key="2">
    <source>
        <dbReference type="ARBA" id="ARBA00022630"/>
    </source>
</evidence>
<evidence type="ECO:0000256" key="1">
    <source>
        <dbReference type="ARBA" id="ARBA00001974"/>
    </source>
</evidence>
<dbReference type="GO" id="GO:0004497">
    <property type="term" value="F:monooxygenase activity"/>
    <property type="evidence" value="ECO:0007669"/>
    <property type="project" value="UniProtKB-KW"/>
</dbReference>
<keyword evidence="4" id="KW-0560">Oxidoreductase</keyword>